<comment type="caution">
    <text evidence="2">The sequence shown here is derived from an EMBL/GenBank/DDBJ whole genome shotgun (WGS) entry which is preliminary data.</text>
</comment>
<organism evidence="2 3">
    <name type="scientific">Dyadobacter linearis</name>
    <dbReference type="NCBI Taxonomy" id="2823330"/>
    <lineage>
        <taxon>Bacteria</taxon>
        <taxon>Pseudomonadati</taxon>
        <taxon>Bacteroidota</taxon>
        <taxon>Cytophagia</taxon>
        <taxon>Cytophagales</taxon>
        <taxon>Spirosomataceae</taxon>
        <taxon>Dyadobacter</taxon>
    </lineage>
</organism>
<dbReference type="EC" id="3.1.3.18" evidence="2"/>
<dbReference type="PRINTS" id="PR00413">
    <property type="entry name" value="HADHALOGNASE"/>
</dbReference>
<sequence length="236" mass="26315">MIKGILFDYGGTIDTNGLHWAHVLWEAYQRNNVNVDKKAFSEAYKYGERALAIKPLVQPHHVFYDVLFLKLTEQFSFLKENGHSVDDAAIEAIARECNQFAHTTVTNAKQVLEALAKQYPLVMVSNFYGNINNILADFGIAGCFQDVIESAVVGVRKPDPQIYQLGIDSLGFEPEECVVVGDSFSKDIQPARQLGCQAIWLNVEGWEENGEKQATPEGVTEITDFARITEVLKSLG</sequence>
<evidence type="ECO:0000256" key="1">
    <source>
        <dbReference type="ARBA" id="ARBA00022801"/>
    </source>
</evidence>
<dbReference type="NCBIfam" id="TIGR01509">
    <property type="entry name" value="HAD-SF-IA-v3"/>
    <property type="match status" value="1"/>
</dbReference>
<protein>
    <submittedName>
        <fullName evidence="2">Phosphoglycolate phosphatase</fullName>
        <ecNumber evidence="2">3.1.3.18</ecNumber>
    </submittedName>
</protein>
<dbReference type="RefSeq" id="WP_215232376.1">
    <property type="nucleotide sequence ID" value="NZ_CAJRAU010000001.1"/>
</dbReference>
<dbReference type="SFLD" id="SFLDS00003">
    <property type="entry name" value="Haloacid_Dehalogenase"/>
    <property type="match status" value="1"/>
</dbReference>
<dbReference type="Gene3D" id="3.40.50.1000">
    <property type="entry name" value="HAD superfamily/HAD-like"/>
    <property type="match status" value="1"/>
</dbReference>
<gene>
    <name evidence="2" type="primary">gph</name>
    <name evidence="2" type="ORF">DYBT9623_01012</name>
</gene>
<evidence type="ECO:0000313" key="3">
    <source>
        <dbReference type="Proteomes" id="UP000679725"/>
    </source>
</evidence>
<dbReference type="InterPro" id="IPR023214">
    <property type="entry name" value="HAD_sf"/>
</dbReference>
<keyword evidence="1 2" id="KW-0378">Hydrolase</keyword>
<dbReference type="SFLD" id="SFLDG01129">
    <property type="entry name" value="C1.5:_HAD__Beta-PGM__Phosphata"/>
    <property type="match status" value="1"/>
</dbReference>
<dbReference type="InterPro" id="IPR036412">
    <property type="entry name" value="HAD-like_sf"/>
</dbReference>
<accession>A0ABM8ULB2</accession>
<dbReference type="InterPro" id="IPR006439">
    <property type="entry name" value="HAD-SF_hydro_IA"/>
</dbReference>
<proteinExistence type="predicted"/>
<dbReference type="GO" id="GO:0008967">
    <property type="term" value="F:phosphoglycolate phosphatase activity"/>
    <property type="evidence" value="ECO:0007669"/>
    <property type="project" value="UniProtKB-EC"/>
</dbReference>
<dbReference type="EMBL" id="CAJRAU010000001">
    <property type="protein sequence ID" value="CAG5068283.1"/>
    <property type="molecule type" value="Genomic_DNA"/>
</dbReference>
<dbReference type="InterPro" id="IPR051540">
    <property type="entry name" value="S-2-haloacid_dehalogenase"/>
</dbReference>
<dbReference type="Proteomes" id="UP000679725">
    <property type="component" value="Unassembled WGS sequence"/>
</dbReference>
<dbReference type="Pfam" id="PF00702">
    <property type="entry name" value="Hydrolase"/>
    <property type="match status" value="1"/>
</dbReference>
<reference evidence="2 3" key="1">
    <citation type="submission" date="2021-04" db="EMBL/GenBank/DDBJ databases">
        <authorList>
            <person name="Rodrigo-Torres L."/>
            <person name="Arahal R. D."/>
            <person name="Lucena T."/>
        </authorList>
    </citation>
    <scope>NUCLEOTIDE SEQUENCE [LARGE SCALE GENOMIC DNA]</scope>
    <source>
        <strain evidence="2 3">CECT 9623</strain>
    </source>
</reference>
<dbReference type="NCBIfam" id="TIGR01549">
    <property type="entry name" value="HAD-SF-IA-v1"/>
    <property type="match status" value="1"/>
</dbReference>
<keyword evidence="3" id="KW-1185">Reference proteome</keyword>
<evidence type="ECO:0000313" key="2">
    <source>
        <dbReference type="EMBL" id="CAG5068283.1"/>
    </source>
</evidence>
<dbReference type="SUPFAM" id="SSF56784">
    <property type="entry name" value="HAD-like"/>
    <property type="match status" value="1"/>
</dbReference>
<name>A0ABM8ULB2_9BACT</name>
<dbReference type="PANTHER" id="PTHR43316">
    <property type="entry name" value="HYDROLASE, HALOACID DELAHOGENASE-RELATED"/>
    <property type="match status" value="1"/>
</dbReference>